<dbReference type="KEGG" id="mthr:MSTHT_1004"/>
<evidence type="ECO:0000256" key="1">
    <source>
        <dbReference type="ARBA" id="ARBA00022472"/>
    </source>
</evidence>
<name>A0A0E3KPF1_METTT</name>
<proteinExistence type="inferred from homology"/>
<gene>
    <name evidence="6" type="primary">nusA</name>
    <name evidence="9" type="ORF">MSTHT_1004</name>
</gene>
<evidence type="ECO:0000256" key="4">
    <source>
        <dbReference type="ARBA" id="ARBA00023015"/>
    </source>
</evidence>
<dbReference type="InterPro" id="IPR015946">
    <property type="entry name" value="KH_dom-like_a/b"/>
</dbReference>
<keyword evidence="5 6" id="KW-0804">Transcription</keyword>
<dbReference type="InterPro" id="IPR009019">
    <property type="entry name" value="KH_sf_prok-type"/>
</dbReference>
<dbReference type="EMBL" id="CP009501">
    <property type="protein sequence ID" value="AKB12762.1"/>
    <property type="molecule type" value="Genomic_DNA"/>
</dbReference>
<dbReference type="FunFam" id="3.30.300.20:FF:000024">
    <property type="entry name" value="Probable transcription termination protein NusA"/>
    <property type="match status" value="1"/>
</dbReference>
<dbReference type="InterPro" id="IPR030842">
    <property type="entry name" value="TF_NusA_bacterial"/>
</dbReference>
<dbReference type="PATRIC" id="fig|523844.20.peg.1285"/>
<dbReference type="GO" id="GO:0005829">
    <property type="term" value="C:cytosol"/>
    <property type="evidence" value="ECO:0007669"/>
    <property type="project" value="TreeGrafter"/>
</dbReference>
<dbReference type="Pfam" id="PF26594">
    <property type="entry name" value="KH_NusA_2nd"/>
    <property type="match status" value="1"/>
</dbReference>
<reference evidence="9 10" key="1">
    <citation type="submission" date="2014-07" db="EMBL/GenBank/DDBJ databases">
        <title>Methanogenic archaea and the global carbon cycle.</title>
        <authorList>
            <person name="Henriksen J.R."/>
            <person name="Luke J."/>
            <person name="Reinhart S."/>
            <person name="Benedict M.N."/>
            <person name="Youngblut N.D."/>
            <person name="Metcalf M.E."/>
            <person name="Whitaker R.J."/>
            <person name="Metcalf W.W."/>
        </authorList>
    </citation>
    <scope>NUCLEOTIDE SEQUENCE [LARGE SCALE GENOMIC DNA]</scope>
    <source>
        <strain evidence="10">ATCC 43570 / DSM 1825 / OCM 12 / VKM B-1830 / TM-1</strain>
    </source>
</reference>
<dbReference type="InterPro" id="IPR058582">
    <property type="entry name" value="KH_NusA_2nd"/>
</dbReference>
<dbReference type="PANTHER" id="PTHR22648:SF0">
    <property type="entry name" value="TRANSCRIPTION TERMINATION_ANTITERMINATION PROTEIN NUSA"/>
    <property type="match status" value="1"/>
</dbReference>
<dbReference type="PROSITE" id="PS50084">
    <property type="entry name" value="KH_TYPE_1"/>
    <property type="match status" value="1"/>
</dbReference>
<dbReference type="Proteomes" id="UP000066529">
    <property type="component" value="Chromosome"/>
</dbReference>
<keyword evidence="3 7" id="KW-0694">RNA-binding</keyword>
<dbReference type="AlphaFoldDB" id="A0A0E3KPF1"/>
<evidence type="ECO:0000256" key="5">
    <source>
        <dbReference type="ARBA" id="ARBA00023163"/>
    </source>
</evidence>
<dbReference type="SUPFAM" id="SSF54814">
    <property type="entry name" value="Prokaryotic type KH domain (KH-domain type II)"/>
    <property type="match status" value="2"/>
</dbReference>
<feature type="domain" description="NusA-like second KH" evidence="8">
    <location>
        <begin position="84"/>
        <end position="146"/>
    </location>
</feature>
<comment type="function">
    <text evidence="6">Participates in transcription termination.</text>
</comment>
<dbReference type="HAMAP" id="MF_00945_A">
    <property type="entry name" value="NusA_A"/>
    <property type="match status" value="1"/>
</dbReference>
<evidence type="ECO:0000256" key="6">
    <source>
        <dbReference type="HAMAP-Rule" id="MF_00945"/>
    </source>
</evidence>
<evidence type="ECO:0000313" key="10">
    <source>
        <dbReference type="Proteomes" id="UP000066529"/>
    </source>
</evidence>
<comment type="subcellular location">
    <subcellularLocation>
        <location evidence="6">Cytoplasm</location>
    </subcellularLocation>
</comment>
<dbReference type="InterPro" id="IPR010212">
    <property type="entry name" value="NusA_arc"/>
</dbReference>
<accession>A0A0E3KPF1</accession>
<keyword evidence="2 6" id="KW-0963">Cytoplasm</keyword>
<protein>
    <recommendedName>
        <fullName evidence="6">Probable transcription termination protein NusA</fullName>
    </recommendedName>
</protein>
<organism evidence="9 10">
    <name type="scientific">Methanosarcina thermophila (strain ATCC 43570 / DSM 1825 / OCM 12 / VKM B-1830 / TM-1)</name>
    <dbReference type="NCBI Taxonomy" id="523844"/>
    <lineage>
        <taxon>Archaea</taxon>
        <taxon>Methanobacteriati</taxon>
        <taxon>Methanobacteriota</taxon>
        <taxon>Stenosarchaea group</taxon>
        <taxon>Methanomicrobia</taxon>
        <taxon>Methanosarcinales</taxon>
        <taxon>Methanosarcinaceae</taxon>
        <taxon>Methanosarcina</taxon>
    </lineage>
</organism>
<dbReference type="Gene3D" id="3.30.300.20">
    <property type="match status" value="2"/>
</dbReference>
<dbReference type="GO" id="GO:0006353">
    <property type="term" value="P:DNA-templated transcription termination"/>
    <property type="evidence" value="ECO:0007669"/>
    <property type="project" value="UniProtKB-UniRule"/>
</dbReference>
<dbReference type="GO" id="GO:0031564">
    <property type="term" value="P:transcription antitermination"/>
    <property type="evidence" value="ECO:0007669"/>
    <property type="project" value="InterPro"/>
</dbReference>
<dbReference type="STRING" id="523844.MSTHT_1004"/>
<dbReference type="NCBIfam" id="TIGR01952">
    <property type="entry name" value="nusA_arch"/>
    <property type="match status" value="1"/>
</dbReference>
<dbReference type="PANTHER" id="PTHR22648">
    <property type="entry name" value="TRANSCRIPTION TERMINATION FACTOR NUSA"/>
    <property type="match status" value="1"/>
</dbReference>
<keyword evidence="1 6" id="KW-0806">Transcription termination</keyword>
<evidence type="ECO:0000256" key="3">
    <source>
        <dbReference type="ARBA" id="ARBA00022884"/>
    </source>
</evidence>
<evidence type="ECO:0000313" key="9">
    <source>
        <dbReference type="EMBL" id="AKB12762.1"/>
    </source>
</evidence>
<comment type="similarity">
    <text evidence="6">Belongs to the NusA family.</text>
</comment>
<dbReference type="CDD" id="cd22531">
    <property type="entry name" value="KH-II_NusA_arch_rpt2"/>
    <property type="match status" value="1"/>
</dbReference>
<dbReference type="HOGENOM" id="CLU_131906_0_0_2"/>
<evidence type="ECO:0000256" key="7">
    <source>
        <dbReference type="PROSITE-ProRule" id="PRU00117"/>
    </source>
</evidence>
<sequence length="149" mass="16598">MIEGVGNVLGEIRLTAESIQYIALFENMTRAKILDCIPEEERLVYVVKQGDMGLAIGKNGENINRVKKALDKPIELVEYSDDPVAFLKNAFGPVSVSSVNIINKNGKRLAYVEVPNKEKGLAIGRNGKNIEKVKMLARRHHNIEDVILQ</sequence>
<dbReference type="GO" id="GO:0003723">
    <property type="term" value="F:RNA binding"/>
    <property type="evidence" value="ECO:0007669"/>
    <property type="project" value="UniProtKB-UniRule"/>
</dbReference>
<dbReference type="CDD" id="cd22530">
    <property type="entry name" value="KH-II_NusA_arch_rpt1"/>
    <property type="match status" value="1"/>
</dbReference>
<evidence type="ECO:0000259" key="8">
    <source>
        <dbReference type="Pfam" id="PF26594"/>
    </source>
</evidence>
<evidence type="ECO:0000256" key="2">
    <source>
        <dbReference type="ARBA" id="ARBA00022490"/>
    </source>
</evidence>
<keyword evidence="4 6" id="KW-0805">Transcription regulation</keyword>